<name>A0A2L2TE49_9HYPO</name>
<dbReference type="Proteomes" id="UP000245910">
    <property type="component" value="Chromosome II"/>
</dbReference>
<reference evidence="2" key="1">
    <citation type="submission" date="2014-10" db="EMBL/GenBank/DDBJ databases">
        <authorList>
            <person name="King R."/>
        </authorList>
    </citation>
    <scope>NUCLEOTIDE SEQUENCE [LARGE SCALE GENOMIC DNA]</scope>
    <source>
        <strain evidence="2">A3/5</strain>
    </source>
</reference>
<proteinExistence type="predicted"/>
<dbReference type="GeneID" id="37258752"/>
<dbReference type="RefSeq" id="XP_025586397.1">
    <property type="nucleotide sequence ID" value="XM_025735719.2"/>
</dbReference>
<protein>
    <submittedName>
        <fullName evidence="1">Uncharacterized protein</fullName>
    </submittedName>
</protein>
<organism evidence="1 2">
    <name type="scientific">Fusarium venenatum</name>
    <dbReference type="NCBI Taxonomy" id="56646"/>
    <lineage>
        <taxon>Eukaryota</taxon>
        <taxon>Fungi</taxon>
        <taxon>Dikarya</taxon>
        <taxon>Ascomycota</taxon>
        <taxon>Pezizomycotina</taxon>
        <taxon>Sordariomycetes</taxon>
        <taxon>Hypocreomycetidae</taxon>
        <taxon>Hypocreales</taxon>
        <taxon>Nectriaceae</taxon>
        <taxon>Fusarium</taxon>
    </lineage>
</organism>
<evidence type="ECO:0000313" key="1">
    <source>
        <dbReference type="EMBL" id="CEI62677.1"/>
    </source>
</evidence>
<keyword evidence="2" id="KW-1185">Reference proteome</keyword>
<dbReference type="AlphaFoldDB" id="A0A2L2TE49"/>
<accession>A0A2L2TE49</accession>
<dbReference type="EMBL" id="LN649230">
    <property type="protein sequence ID" value="CEI62677.1"/>
    <property type="molecule type" value="Genomic_DNA"/>
</dbReference>
<dbReference type="OrthoDB" id="5104015at2759"/>
<evidence type="ECO:0000313" key="2">
    <source>
        <dbReference type="Proteomes" id="UP000245910"/>
    </source>
</evidence>
<dbReference type="KEGG" id="fvn:FVRRES_07113"/>
<sequence>MDDHEQPSSSNTMVPGGLSCTACQLLPEGYSRKVFKHAHGFEDDWKPPVESDEERYRIPETLRDNALNEYLELARRTRLFADPEFLNVMSWREKRTLLRNLECIEQYYSLLSFTQERQRGRLIDDGTDYSYTTTPVRACVNISEEVGVTIQVCRAMSVQDGRWYLGHRPGTYIFKYHGSQIAGSDSDTFMDARGYISNNFEYAGQIPRLEEVQKQRLRLLFPKVLRLFISELQVFAGLQHGETYPELEEMLLERVESATSFHQVWNYWMNANVNGTEWPDAEVRNCFVSHPNILELAWILNYLKRRNSGEGQPPEPLELLMISATQKQLPELASLWEDREQALAWNMLKSGKRTGLFVYEVTRETEDIHNFYSQAQFSDDPLNPAVAHSFTPLLSYQVSAADYQEGLSEDPDASQS</sequence>